<protein>
    <submittedName>
        <fullName evidence="1">Uncharacterized protein</fullName>
    </submittedName>
</protein>
<name>A0A8S5NTK3_9CAUD</name>
<dbReference type="EMBL" id="BK015239">
    <property type="protein sequence ID" value="DAD97387.1"/>
    <property type="molecule type" value="Genomic_DNA"/>
</dbReference>
<reference evidence="1" key="1">
    <citation type="journal article" date="2021" name="Proc. Natl. Acad. Sci. U.S.A.">
        <title>A Catalog of Tens of Thousands of Viruses from Human Metagenomes Reveals Hidden Associations with Chronic Diseases.</title>
        <authorList>
            <person name="Tisza M.J."/>
            <person name="Buck C.B."/>
        </authorList>
    </citation>
    <scope>NUCLEOTIDE SEQUENCE</scope>
    <source>
        <strain evidence="1">Ct7iJ31</strain>
    </source>
</reference>
<organism evidence="1">
    <name type="scientific">Siphoviridae sp. ct7iJ31</name>
    <dbReference type="NCBI Taxonomy" id="2826167"/>
    <lineage>
        <taxon>Viruses</taxon>
        <taxon>Duplodnaviria</taxon>
        <taxon>Heunggongvirae</taxon>
        <taxon>Uroviricota</taxon>
        <taxon>Caudoviricetes</taxon>
    </lineage>
</organism>
<accession>A0A8S5NTK3</accession>
<proteinExistence type="predicted"/>
<evidence type="ECO:0000313" key="1">
    <source>
        <dbReference type="EMBL" id="DAD97387.1"/>
    </source>
</evidence>
<sequence length="77" mass="8724">MIKLNTLSYVYGQNDTIEVGEEYYFGQLWYGDGDGEELLESGAIAVYQDGEELIVDFEILEPTEDILQTRVKVIGIN</sequence>